<dbReference type="EMBL" id="SJPS01000003">
    <property type="protein sequence ID" value="TWU27634.1"/>
    <property type="molecule type" value="Genomic_DNA"/>
</dbReference>
<proteinExistence type="inferred from homology"/>
<protein>
    <submittedName>
        <fullName evidence="4">Spore protein SP21</fullName>
    </submittedName>
</protein>
<evidence type="ECO:0000313" key="4">
    <source>
        <dbReference type="EMBL" id="TWU27634.1"/>
    </source>
</evidence>
<comment type="caution">
    <text evidence="4">The sequence shown here is derived from an EMBL/GenBank/DDBJ whole genome shotgun (WGS) entry which is preliminary data.</text>
</comment>
<dbReference type="InterPro" id="IPR002068">
    <property type="entry name" value="A-crystallin/Hsp20_dom"/>
</dbReference>
<accession>A0A5C6CVD8</accession>
<dbReference type="PROSITE" id="PS01031">
    <property type="entry name" value="SHSP"/>
    <property type="match status" value="1"/>
</dbReference>
<keyword evidence="5" id="KW-1185">Reference proteome</keyword>
<dbReference type="Proteomes" id="UP000318437">
    <property type="component" value="Unassembled WGS sequence"/>
</dbReference>
<dbReference type="OrthoDB" id="288864at2"/>
<dbReference type="Gene3D" id="2.60.40.790">
    <property type="match status" value="1"/>
</dbReference>
<evidence type="ECO:0000256" key="1">
    <source>
        <dbReference type="PROSITE-ProRule" id="PRU00285"/>
    </source>
</evidence>
<comment type="similarity">
    <text evidence="1 2">Belongs to the small heat shock protein (HSP20) family.</text>
</comment>
<dbReference type="RefSeq" id="WP_146450818.1">
    <property type="nucleotide sequence ID" value="NZ_SJPS01000003.1"/>
</dbReference>
<dbReference type="CDD" id="cd06464">
    <property type="entry name" value="ACD_sHsps-like"/>
    <property type="match status" value="1"/>
</dbReference>
<feature type="domain" description="SHSP" evidence="3">
    <location>
        <begin position="40"/>
        <end position="152"/>
    </location>
</feature>
<reference evidence="4 5" key="1">
    <citation type="submission" date="2019-02" db="EMBL/GenBank/DDBJ databases">
        <title>Deep-cultivation of Planctomycetes and their phenomic and genomic characterization uncovers novel biology.</title>
        <authorList>
            <person name="Wiegand S."/>
            <person name="Jogler M."/>
            <person name="Boedeker C."/>
            <person name="Pinto D."/>
            <person name="Vollmers J."/>
            <person name="Rivas-Marin E."/>
            <person name="Kohn T."/>
            <person name="Peeters S.H."/>
            <person name="Heuer A."/>
            <person name="Rast P."/>
            <person name="Oberbeckmann S."/>
            <person name="Bunk B."/>
            <person name="Jeske O."/>
            <person name="Meyerdierks A."/>
            <person name="Storesund J.E."/>
            <person name="Kallscheuer N."/>
            <person name="Luecker S."/>
            <person name="Lage O.M."/>
            <person name="Pohl T."/>
            <person name="Merkel B.J."/>
            <person name="Hornburger P."/>
            <person name="Mueller R.-W."/>
            <person name="Bruemmer F."/>
            <person name="Labrenz M."/>
            <person name="Spormann A.M."/>
            <person name="Op Den Camp H."/>
            <person name="Overmann J."/>
            <person name="Amann R."/>
            <person name="Jetten M.S.M."/>
            <person name="Mascher T."/>
            <person name="Medema M.H."/>
            <person name="Devos D.P."/>
            <person name="Kaster A.-K."/>
            <person name="Ovreas L."/>
            <person name="Rohde M."/>
            <person name="Galperin M.Y."/>
            <person name="Jogler C."/>
        </authorList>
    </citation>
    <scope>NUCLEOTIDE SEQUENCE [LARGE SCALE GENOMIC DNA]</scope>
    <source>
        <strain evidence="4 5">Pla144</strain>
    </source>
</reference>
<organism evidence="4 5">
    <name type="scientific">Bythopirellula polymerisocia</name>
    <dbReference type="NCBI Taxonomy" id="2528003"/>
    <lineage>
        <taxon>Bacteria</taxon>
        <taxon>Pseudomonadati</taxon>
        <taxon>Planctomycetota</taxon>
        <taxon>Planctomycetia</taxon>
        <taxon>Pirellulales</taxon>
        <taxon>Lacipirellulaceae</taxon>
        <taxon>Bythopirellula</taxon>
    </lineage>
</organism>
<dbReference type="Pfam" id="PF00011">
    <property type="entry name" value="HSP20"/>
    <property type="match status" value="1"/>
</dbReference>
<dbReference type="PANTHER" id="PTHR11527">
    <property type="entry name" value="HEAT-SHOCK PROTEIN 20 FAMILY MEMBER"/>
    <property type="match status" value="1"/>
</dbReference>
<sequence>MLATRWSPWNDWTEMQSQMGRLQNQMNSLFGRYGTANGSSFAPRSYPALNVWENDEQLLVEAELPGMELSDMEIYVNGGNQLSLKGERKVPSSEEGTWHRRERGYGKFARVIELPHLVDPDKVQASFKHGVLTIKLPKQEASKPRKIQVKAE</sequence>
<gene>
    <name evidence="4" type="primary">hspA_3</name>
    <name evidence="4" type="ORF">Pla144_24110</name>
</gene>
<dbReference type="InterPro" id="IPR008978">
    <property type="entry name" value="HSP20-like_chaperone"/>
</dbReference>
<dbReference type="AlphaFoldDB" id="A0A5C6CVD8"/>
<dbReference type="InterPro" id="IPR031107">
    <property type="entry name" value="Small_HSP"/>
</dbReference>
<evidence type="ECO:0000259" key="3">
    <source>
        <dbReference type="PROSITE" id="PS01031"/>
    </source>
</evidence>
<dbReference type="SUPFAM" id="SSF49764">
    <property type="entry name" value="HSP20-like chaperones"/>
    <property type="match status" value="1"/>
</dbReference>
<evidence type="ECO:0000313" key="5">
    <source>
        <dbReference type="Proteomes" id="UP000318437"/>
    </source>
</evidence>
<name>A0A5C6CVD8_9BACT</name>
<evidence type="ECO:0000256" key="2">
    <source>
        <dbReference type="RuleBase" id="RU003616"/>
    </source>
</evidence>